<name>A0ABP6B1P7_9ACTN</name>
<dbReference type="EMBL" id="BAAARY010000036">
    <property type="protein sequence ID" value="GAA2532647.1"/>
    <property type="molecule type" value="Genomic_DNA"/>
</dbReference>
<evidence type="ECO:0000313" key="2">
    <source>
        <dbReference type="Proteomes" id="UP001499978"/>
    </source>
</evidence>
<comment type="caution">
    <text evidence="1">The sequence shown here is derived from an EMBL/GenBank/DDBJ whole genome shotgun (WGS) entry which is preliminary data.</text>
</comment>
<dbReference type="RefSeq" id="WP_344174533.1">
    <property type="nucleotide sequence ID" value="NZ_BAAARY010000036.1"/>
</dbReference>
<evidence type="ECO:0000313" key="1">
    <source>
        <dbReference type="EMBL" id="GAA2532647.1"/>
    </source>
</evidence>
<proteinExistence type="predicted"/>
<dbReference type="Proteomes" id="UP001499978">
    <property type="component" value="Unassembled WGS sequence"/>
</dbReference>
<reference evidence="2" key="1">
    <citation type="journal article" date="2019" name="Int. J. Syst. Evol. Microbiol.">
        <title>The Global Catalogue of Microorganisms (GCM) 10K type strain sequencing project: providing services to taxonomists for standard genome sequencing and annotation.</title>
        <authorList>
            <consortium name="The Broad Institute Genomics Platform"/>
            <consortium name="The Broad Institute Genome Sequencing Center for Infectious Disease"/>
            <person name="Wu L."/>
            <person name="Ma J."/>
        </authorList>
    </citation>
    <scope>NUCLEOTIDE SEQUENCE [LARGE SCALE GENOMIC DNA]</scope>
    <source>
        <strain evidence="2">JCM 3367</strain>
    </source>
</reference>
<sequence>MAAFDDTDLAEILGQELPNLDAVTGGGGKGTRKTTGREAILEFFGQRWREGDRGPVPFGEIGKNVSAVKTRALTNALKKLVTERLLCSDGGFYMMTEEAAALLGVDDKSKGEDDDE</sequence>
<organism evidence="1 2">
    <name type="scientific">Pilimelia columellifera subsp. columellifera</name>
    <dbReference type="NCBI Taxonomy" id="706583"/>
    <lineage>
        <taxon>Bacteria</taxon>
        <taxon>Bacillati</taxon>
        <taxon>Actinomycetota</taxon>
        <taxon>Actinomycetes</taxon>
        <taxon>Micromonosporales</taxon>
        <taxon>Micromonosporaceae</taxon>
        <taxon>Pilimelia</taxon>
    </lineage>
</organism>
<protein>
    <submittedName>
        <fullName evidence="1">Uncharacterized protein</fullName>
    </submittedName>
</protein>
<keyword evidence="2" id="KW-1185">Reference proteome</keyword>
<accession>A0ABP6B1P7</accession>
<gene>
    <name evidence="1" type="ORF">GCM10010201_35240</name>
</gene>